<keyword evidence="5 6" id="KW-0472">Membrane</keyword>
<sequence>MKPTSPVKAAPLSALRNIFWVASLYLAMGIPYNVINGTSVRMFKSLGFPDSQITVAVGSIGIAWSLKPLWAAFLDMYRTKRFFVLTMELLCGFLFAAIAMSVGEPGFFQIAIALLWVAAFASSTQDICADGIYLTALDKTAQTRFAGLQGAFWVLGKVLATGLLISLLFKLQATQGWSDQTMWRHVMLSCAAAMGLLALYHLLMLPTGSVAARPSGAAQVWRDFSGTATTFFHKRAFWGMIAFVFLYRLGEGLILMEGQLFLQSSTEQGGLGLSAGQVSDIDAVYGTLASIVGGLLGGAFAGKLGLRRSLWILGLSLNIPHFTFVLMSHFAAAGHGLDYSAVVTLVSIEKFGYGFGMVGNMVYLMQQLAPGRSTMTHYAFATALMNLVLVPTAMISGPLAEWLGFSSFFLLVMLASVPSVLAAWRAPFPQQEDETRSVFDAGAGGVQLTVDDPTRLSAVEQEVQAIAGRASMFAMLGILVILIADAKVLGSLQGGEPGTGLTQLLLLLALLCPKAFFARRTFALAAQAARLAGPTGEKHYSGNAQGAKMATLISAAVSLAVLVFCAQRLIA</sequence>
<comment type="caution">
    <text evidence="7">The sequence shown here is derived from an EMBL/GenBank/DDBJ whole genome shotgun (WGS) entry which is preliminary data.</text>
</comment>
<evidence type="ECO:0008006" key="9">
    <source>
        <dbReference type="Google" id="ProtNLM"/>
    </source>
</evidence>
<feature type="transmembrane region" description="Helical" evidence="6">
    <location>
        <begin position="309"/>
        <end position="333"/>
    </location>
</feature>
<evidence type="ECO:0000256" key="3">
    <source>
        <dbReference type="ARBA" id="ARBA00022692"/>
    </source>
</evidence>
<keyword evidence="3 6" id="KW-0812">Transmembrane</keyword>
<feature type="transmembrane region" description="Helical" evidence="6">
    <location>
        <begin position="498"/>
        <end position="517"/>
    </location>
</feature>
<dbReference type="InterPro" id="IPR036259">
    <property type="entry name" value="MFS_trans_sf"/>
</dbReference>
<dbReference type="RefSeq" id="WP_273601554.1">
    <property type="nucleotide sequence ID" value="NZ_JAQQXT010000011.1"/>
</dbReference>
<feature type="transmembrane region" description="Helical" evidence="6">
    <location>
        <begin position="236"/>
        <end position="256"/>
    </location>
</feature>
<feature type="transmembrane region" description="Helical" evidence="6">
    <location>
        <begin position="181"/>
        <end position="203"/>
    </location>
</feature>
<dbReference type="PANTHER" id="PTHR12778:SF10">
    <property type="entry name" value="MAJOR FACILITATOR SUPERFAMILY DOMAIN-CONTAINING PROTEIN 3"/>
    <property type="match status" value="1"/>
</dbReference>
<dbReference type="Gene3D" id="1.20.1250.20">
    <property type="entry name" value="MFS general substrate transporter like domains"/>
    <property type="match status" value="1"/>
</dbReference>
<proteinExistence type="predicted"/>
<comment type="subcellular location">
    <subcellularLocation>
        <location evidence="1">Membrane</location>
        <topology evidence="1">Multi-pass membrane protein</topology>
    </subcellularLocation>
</comment>
<evidence type="ECO:0000313" key="8">
    <source>
        <dbReference type="Proteomes" id="UP001221189"/>
    </source>
</evidence>
<feature type="transmembrane region" description="Helical" evidence="6">
    <location>
        <begin position="82"/>
        <end position="100"/>
    </location>
</feature>
<evidence type="ECO:0000256" key="6">
    <source>
        <dbReference type="SAM" id="Phobius"/>
    </source>
</evidence>
<keyword evidence="4 6" id="KW-1133">Transmembrane helix</keyword>
<feature type="transmembrane region" description="Helical" evidence="6">
    <location>
        <begin position="377"/>
        <end position="396"/>
    </location>
</feature>
<keyword evidence="8" id="KW-1185">Reference proteome</keyword>
<protein>
    <recommendedName>
        <fullName evidence="9">MFS transporter</fullName>
    </recommendedName>
</protein>
<dbReference type="SUPFAM" id="SSF103473">
    <property type="entry name" value="MFS general substrate transporter"/>
    <property type="match status" value="1"/>
</dbReference>
<organism evidence="7 8">
    <name type="scientific">Roseateles albus</name>
    <dbReference type="NCBI Taxonomy" id="2987525"/>
    <lineage>
        <taxon>Bacteria</taxon>
        <taxon>Pseudomonadati</taxon>
        <taxon>Pseudomonadota</taxon>
        <taxon>Betaproteobacteria</taxon>
        <taxon>Burkholderiales</taxon>
        <taxon>Sphaerotilaceae</taxon>
        <taxon>Roseateles</taxon>
    </lineage>
</organism>
<feature type="transmembrane region" description="Helical" evidence="6">
    <location>
        <begin position="339"/>
        <end position="365"/>
    </location>
</feature>
<feature type="transmembrane region" description="Helical" evidence="6">
    <location>
        <begin position="106"/>
        <end position="124"/>
    </location>
</feature>
<evidence type="ECO:0000313" key="7">
    <source>
        <dbReference type="EMBL" id="MDC8773431.1"/>
    </source>
</evidence>
<dbReference type="InterPro" id="IPR004752">
    <property type="entry name" value="AmpG_permease/AT-1"/>
</dbReference>
<gene>
    <name evidence="7" type="ORF">PRZ03_17755</name>
</gene>
<feature type="transmembrane region" description="Helical" evidence="6">
    <location>
        <begin position="12"/>
        <end position="32"/>
    </location>
</feature>
<evidence type="ECO:0000256" key="4">
    <source>
        <dbReference type="ARBA" id="ARBA00022989"/>
    </source>
</evidence>
<name>A0ABT5KKS9_9BURK</name>
<evidence type="ECO:0000256" key="2">
    <source>
        <dbReference type="ARBA" id="ARBA00022448"/>
    </source>
</evidence>
<dbReference type="EMBL" id="JAQQXT010000011">
    <property type="protein sequence ID" value="MDC8773431.1"/>
    <property type="molecule type" value="Genomic_DNA"/>
</dbReference>
<dbReference type="Proteomes" id="UP001221189">
    <property type="component" value="Unassembled WGS sequence"/>
</dbReference>
<keyword evidence="2" id="KW-0813">Transport</keyword>
<feature type="transmembrane region" description="Helical" evidence="6">
    <location>
        <begin position="283"/>
        <end position="302"/>
    </location>
</feature>
<feature type="transmembrane region" description="Helical" evidence="6">
    <location>
        <begin position="549"/>
        <end position="570"/>
    </location>
</feature>
<feature type="transmembrane region" description="Helical" evidence="6">
    <location>
        <begin position="145"/>
        <end position="169"/>
    </location>
</feature>
<feature type="transmembrane region" description="Helical" evidence="6">
    <location>
        <begin position="402"/>
        <end position="424"/>
    </location>
</feature>
<evidence type="ECO:0000256" key="1">
    <source>
        <dbReference type="ARBA" id="ARBA00004141"/>
    </source>
</evidence>
<accession>A0ABT5KKS9</accession>
<evidence type="ECO:0000256" key="5">
    <source>
        <dbReference type="ARBA" id="ARBA00023136"/>
    </source>
</evidence>
<dbReference type="PANTHER" id="PTHR12778">
    <property type="entry name" value="SOLUTE CARRIER FAMILY 33 ACETYL-COA TRANSPORTER -RELATED"/>
    <property type="match status" value="1"/>
</dbReference>
<feature type="transmembrane region" description="Helical" evidence="6">
    <location>
        <begin position="473"/>
        <end position="492"/>
    </location>
</feature>
<reference evidence="7 8" key="1">
    <citation type="submission" date="2022-10" db="EMBL/GenBank/DDBJ databases">
        <title>Paucibacter sp. hw1 Genome sequencing.</title>
        <authorList>
            <person name="Park S."/>
        </authorList>
    </citation>
    <scope>NUCLEOTIDE SEQUENCE [LARGE SCALE GENOMIC DNA]</scope>
    <source>
        <strain evidence="8">hw1</strain>
    </source>
</reference>
<feature type="transmembrane region" description="Helical" evidence="6">
    <location>
        <begin position="52"/>
        <end position="70"/>
    </location>
</feature>